<evidence type="ECO:0000313" key="2">
    <source>
        <dbReference type="EMBL" id="KAG7172728.1"/>
    </source>
</evidence>
<organism evidence="2 3">
    <name type="scientific">Homarus americanus</name>
    <name type="common">American lobster</name>
    <dbReference type="NCBI Taxonomy" id="6706"/>
    <lineage>
        <taxon>Eukaryota</taxon>
        <taxon>Metazoa</taxon>
        <taxon>Ecdysozoa</taxon>
        <taxon>Arthropoda</taxon>
        <taxon>Crustacea</taxon>
        <taxon>Multicrustacea</taxon>
        <taxon>Malacostraca</taxon>
        <taxon>Eumalacostraca</taxon>
        <taxon>Eucarida</taxon>
        <taxon>Decapoda</taxon>
        <taxon>Pleocyemata</taxon>
        <taxon>Astacidea</taxon>
        <taxon>Nephropoidea</taxon>
        <taxon>Nephropidae</taxon>
        <taxon>Homarus</taxon>
    </lineage>
</organism>
<feature type="region of interest" description="Disordered" evidence="1">
    <location>
        <begin position="70"/>
        <end position="124"/>
    </location>
</feature>
<feature type="compositionally biased region" description="Polar residues" evidence="1">
    <location>
        <begin position="98"/>
        <end position="124"/>
    </location>
</feature>
<dbReference type="Proteomes" id="UP000747542">
    <property type="component" value="Unassembled WGS sequence"/>
</dbReference>
<gene>
    <name evidence="2" type="ORF">Hamer_G006956</name>
</gene>
<dbReference type="EMBL" id="JAHLQT010010484">
    <property type="protein sequence ID" value="KAG7172728.1"/>
    <property type="molecule type" value="Genomic_DNA"/>
</dbReference>
<protein>
    <submittedName>
        <fullName evidence="2">Uncharacterized protein</fullName>
    </submittedName>
</protein>
<comment type="caution">
    <text evidence="2">The sequence shown here is derived from an EMBL/GenBank/DDBJ whole genome shotgun (WGS) entry which is preliminary data.</text>
</comment>
<reference evidence="2" key="1">
    <citation type="journal article" date="2021" name="Sci. Adv.">
        <title>The American lobster genome reveals insights on longevity, neural, and immune adaptations.</title>
        <authorList>
            <person name="Polinski J.M."/>
            <person name="Zimin A.V."/>
            <person name="Clark K.F."/>
            <person name="Kohn A.B."/>
            <person name="Sadowski N."/>
            <person name="Timp W."/>
            <person name="Ptitsyn A."/>
            <person name="Khanna P."/>
            <person name="Romanova D.Y."/>
            <person name="Williams P."/>
            <person name="Greenwood S.J."/>
            <person name="Moroz L.L."/>
            <person name="Walt D.R."/>
            <person name="Bodnar A.G."/>
        </authorList>
    </citation>
    <scope>NUCLEOTIDE SEQUENCE</scope>
    <source>
        <strain evidence="2">GMGI-L3</strain>
    </source>
</reference>
<dbReference type="AlphaFoldDB" id="A0A8J5TIH2"/>
<evidence type="ECO:0000313" key="3">
    <source>
        <dbReference type="Proteomes" id="UP000747542"/>
    </source>
</evidence>
<name>A0A8J5TIH2_HOMAM</name>
<keyword evidence="3" id="KW-1185">Reference proteome</keyword>
<accession>A0A8J5TIH2</accession>
<proteinExistence type="predicted"/>
<evidence type="ECO:0000256" key="1">
    <source>
        <dbReference type="SAM" id="MobiDB-lite"/>
    </source>
</evidence>
<feature type="region of interest" description="Disordered" evidence="1">
    <location>
        <begin position="1"/>
        <end position="31"/>
    </location>
</feature>
<sequence length="124" mass="13155">MESEAPGSEKCINFYVGDSPSEDDNVSVNEEAAGTSTSFFRTLKAGEHEKNVDFDVGNSSADDPVANLAAAGTSYSTQIHQHEFDESDEDPEQEQQKMAVSNSSQPDDGTSDATTVSLGGQELS</sequence>